<dbReference type="Gene3D" id="2.60.120.1440">
    <property type="match status" value="1"/>
</dbReference>
<dbReference type="Pfam" id="PF04773">
    <property type="entry name" value="FecR"/>
    <property type="match status" value="1"/>
</dbReference>
<dbReference type="PANTHER" id="PTHR30273">
    <property type="entry name" value="PERIPLASMIC SIGNAL SENSOR AND SIGMA FACTOR ACTIVATOR FECR-RELATED"/>
    <property type="match status" value="1"/>
</dbReference>
<evidence type="ECO:0000313" key="4">
    <source>
        <dbReference type="EMBL" id="MFB9051618.1"/>
    </source>
</evidence>
<feature type="domain" description="FecR protein" evidence="2">
    <location>
        <begin position="101"/>
        <end position="191"/>
    </location>
</feature>
<evidence type="ECO:0000259" key="3">
    <source>
        <dbReference type="Pfam" id="PF16344"/>
    </source>
</evidence>
<keyword evidence="5" id="KW-1185">Reference proteome</keyword>
<keyword evidence="1" id="KW-0472">Membrane</keyword>
<gene>
    <name evidence="4" type="ORF">ACFFVB_00875</name>
</gene>
<dbReference type="PANTHER" id="PTHR30273:SF2">
    <property type="entry name" value="PROTEIN FECR"/>
    <property type="match status" value="1"/>
</dbReference>
<evidence type="ECO:0000256" key="1">
    <source>
        <dbReference type="SAM" id="Phobius"/>
    </source>
</evidence>
<protein>
    <submittedName>
        <fullName evidence="4">FecR family protein</fullName>
    </submittedName>
</protein>
<feature type="domain" description="Protein FecR C-terminal" evidence="3">
    <location>
        <begin position="237"/>
        <end position="303"/>
    </location>
</feature>
<dbReference type="InterPro" id="IPR012373">
    <property type="entry name" value="Ferrdict_sens_TM"/>
</dbReference>
<dbReference type="InterPro" id="IPR006860">
    <property type="entry name" value="FecR"/>
</dbReference>
<evidence type="ECO:0000259" key="2">
    <source>
        <dbReference type="Pfam" id="PF04773"/>
    </source>
</evidence>
<dbReference type="Gene3D" id="3.55.50.30">
    <property type="match status" value="1"/>
</dbReference>
<dbReference type="RefSeq" id="WP_382380215.1">
    <property type="nucleotide sequence ID" value="NZ_JBHMEZ010000001.1"/>
</dbReference>
<organism evidence="4 5">
    <name type="scientific">Formosa undariae</name>
    <dbReference type="NCBI Taxonomy" id="1325436"/>
    <lineage>
        <taxon>Bacteria</taxon>
        <taxon>Pseudomonadati</taxon>
        <taxon>Bacteroidota</taxon>
        <taxon>Flavobacteriia</taxon>
        <taxon>Flavobacteriales</taxon>
        <taxon>Flavobacteriaceae</taxon>
        <taxon>Formosa</taxon>
    </lineage>
</organism>
<comment type="caution">
    <text evidence="4">The sequence shown here is derived from an EMBL/GenBank/DDBJ whole genome shotgun (WGS) entry which is preliminary data.</text>
</comment>
<name>A0ABV5EWQ4_9FLAO</name>
<dbReference type="EMBL" id="JBHMEZ010000001">
    <property type="protein sequence ID" value="MFB9051618.1"/>
    <property type="molecule type" value="Genomic_DNA"/>
</dbReference>
<keyword evidence="1" id="KW-1133">Transmembrane helix</keyword>
<dbReference type="Proteomes" id="UP001589605">
    <property type="component" value="Unassembled WGS sequence"/>
</dbReference>
<dbReference type="InterPro" id="IPR032508">
    <property type="entry name" value="FecR_C"/>
</dbReference>
<feature type="transmembrane region" description="Helical" evidence="1">
    <location>
        <begin position="69"/>
        <end position="89"/>
    </location>
</feature>
<proteinExistence type="predicted"/>
<sequence>MTEYEFNDLLNRYTKNKTTERESFVVESYLDSFQKEGLSQDNIKFNLEVKNRIYSAILKDKKKVNFFNFRNIAAAVLLCIATSVLFYNIQAEPELIQVIAERGEQTKVLLTDSSVVYLNSGSTLKYPKAFAKNAREVILEGEAFFKVKSNPEKPFIVTSHAFETKVLGTEFVVSNYKNVTPSVTVSSGKVKVTNNSNPKNMLTLIKNERVKLSKHTNGLIKESVQARDYTTWIEGALVFNQANLAEVVNMLNQKYDKSIKITSKTYSECTISGTYKNKSLEDILESLHFIYDIEFKYLDNQHIEAIAKPCK</sequence>
<accession>A0ABV5EWQ4</accession>
<dbReference type="Pfam" id="PF16344">
    <property type="entry name" value="FecR_C"/>
    <property type="match status" value="1"/>
</dbReference>
<reference evidence="4 5" key="1">
    <citation type="submission" date="2024-09" db="EMBL/GenBank/DDBJ databases">
        <authorList>
            <person name="Sun Q."/>
            <person name="Mori K."/>
        </authorList>
    </citation>
    <scope>NUCLEOTIDE SEQUENCE [LARGE SCALE GENOMIC DNA]</scope>
    <source>
        <strain evidence="4 5">CECT 8286</strain>
    </source>
</reference>
<evidence type="ECO:0000313" key="5">
    <source>
        <dbReference type="Proteomes" id="UP001589605"/>
    </source>
</evidence>
<keyword evidence="1" id="KW-0812">Transmembrane</keyword>